<dbReference type="Proteomes" id="UP000318864">
    <property type="component" value="Unassembled WGS sequence"/>
</dbReference>
<comment type="caution">
    <text evidence="1">The sequence shown here is derived from an EMBL/GenBank/DDBJ whole genome shotgun (WGS) entry which is preliminary data.</text>
</comment>
<gene>
    <name evidence="1" type="ORF">D8Y22_11315</name>
</gene>
<reference evidence="1 2" key="1">
    <citation type="submission" date="2018-10" db="EMBL/GenBank/DDBJ databases">
        <title>Natronolimnobius sp. XQ-INN 246 isolated from Inner Mongolia Autonomous Region of China.</title>
        <authorList>
            <person name="Xue Q."/>
        </authorList>
    </citation>
    <scope>NUCLEOTIDE SEQUENCE [LARGE SCALE GENOMIC DNA]</scope>
    <source>
        <strain evidence="1 2">XQ-INN 246</strain>
    </source>
</reference>
<accession>A0A4S3TKN7</accession>
<dbReference type="AlphaFoldDB" id="A0A4S3TKN7"/>
<dbReference type="EMBL" id="RBZW01000027">
    <property type="protein sequence ID" value="THE64699.1"/>
    <property type="molecule type" value="Genomic_DNA"/>
</dbReference>
<evidence type="ECO:0000313" key="1">
    <source>
        <dbReference type="EMBL" id="THE64699.1"/>
    </source>
</evidence>
<evidence type="ECO:0000313" key="2">
    <source>
        <dbReference type="Proteomes" id="UP000318864"/>
    </source>
</evidence>
<keyword evidence="2" id="KW-1185">Reference proteome</keyword>
<proteinExistence type="predicted"/>
<sequence>MAKRVALEIYAALLRRDALLGSVTSAIGPTATSYTLIAQLSCDQVCIDLQWLLYSTESDSRTTVLNAAENRNGPYAEDQ</sequence>
<protein>
    <submittedName>
        <fullName evidence="1">Uncharacterized protein</fullName>
    </submittedName>
</protein>
<name>A0A4S3TKN7_9EURY</name>
<organism evidence="1 2">
    <name type="scientific">Salinadaptatus halalkaliphilus</name>
    <dbReference type="NCBI Taxonomy" id="2419781"/>
    <lineage>
        <taxon>Archaea</taxon>
        <taxon>Methanobacteriati</taxon>
        <taxon>Methanobacteriota</taxon>
        <taxon>Stenosarchaea group</taxon>
        <taxon>Halobacteria</taxon>
        <taxon>Halobacteriales</taxon>
        <taxon>Natrialbaceae</taxon>
        <taxon>Salinadaptatus</taxon>
    </lineage>
</organism>